<keyword evidence="1" id="KW-0175">Coiled coil</keyword>
<evidence type="ECO:0000256" key="1">
    <source>
        <dbReference type="SAM" id="Coils"/>
    </source>
</evidence>
<dbReference type="RefSeq" id="WP_253567820.1">
    <property type="nucleotide sequence ID" value="NZ_JAMZEK010000003.1"/>
</dbReference>
<name>A0ABT1FG27_9GAMM</name>
<feature type="coiled-coil region" evidence="1">
    <location>
        <begin position="75"/>
        <end position="109"/>
    </location>
</feature>
<reference evidence="2 3" key="1">
    <citation type="submission" date="2022-06" db="EMBL/GenBank/DDBJ databases">
        <title>Dyella sp. Sa strain:Sa Genome sequencing.</title>
        <authorList>
            <person name="Park S."/>
        </authorList>
    </citation>
    <scope>NUCLEOTIDE SEQUENCE [LARGE SCALE GENOMIC DNA]</scope>
    <source>
        <strain evidence="2 3">Sa</strain>
    </source>
</reference>
<protein>
    <recommendedName>
        <fullName evidence="4">LysB family phage lysis regulatory protein</fullName>
    </recommendedName>
</protein>
<comment type="caution">
    <text evidence="2">The sequence shown here is derived from an EMBL/GenBank/DDBJ whole genome shotgun (WGS) entry which is preliminary data.</text>
</comment>
<keyword evidence="3" id="KW-1185">Reference proteome</keyword>
<gene>
    <name evidence="2" type="ORF">NC595_15085</name>
</gene>
<evidence type="ECO:0008006" key="4">
    <source>
        <dbReference type="Google" id="ProtNLM"/>
    </source>
</evidence>
<dbReference type="Proteomes" id="UP001204615">
    <property type="component" value="Unassembled WGS sequence"/>
</dbReference>
<organism evidence="2 3">
    <name type="scientific">Dyella lutea</name>
    <dbReference type="NCBI Taxonomy" id="2950441"/>
    <lineage>
        <taxon>Bacteria</taxon>
        <taxon>Pseudomonadati</taxon>
        <taxon>Pseudomonadota</taxon>
        <taxon>Gammaproteobacteria</taxon>
        <taxon>Lysobacterales</taxon>
        <taxon>Rhodanobacteraceae</taxon>
        <taxon>Dyella</taxon>
    </lineage>
</organism>
<evidence type="ECO:0000313" key="2">
    <source>
        <dbReference type="EMBL" id="MCP1375373.1"/>
    </source>
</evidence>
<dbReference type="EMBL" id="JAMZEK010000003">
    <property type="protein sequence ID" value="MCP1375373.1"/>
    <property type="molecule type" value="Genomic_DNA"/>
</dbReference>
<sequence>MSVKDLAEDVGILLIVGAIAFGAGVVRGDSLGTGRMTDKVNTAQAAKQAADQQARAATGALADISNRLALQKAELDAMRTAAKAALDQRDAAQRALEKLTRQRIAAVEKLAHEDQDCRALERMPLCPAIAHRLFQPDAAADAGATGGAGAGADLRAGAAPAH</sequence>
<proteinExistence type="predicted"/>
<accession>A0ABT1FG27</accession>
<evidence type="ECO:0000313" key="3">
    <source>
        <dbReference type="Proteomes" id="UP001204615"/>
    </source>
</evidence>